<dbReference type="OrthoDB" id="9814676at2"/>
<reference evidence="6 7" key="1">
    <citation type="submission" date="2019-04" db="EMBL/GenBank/DDBJ databases">
        <title>Genome sequence of Pelagicola litoralis CL-ES2.</title>
        <authorList>
            <person name="Cao J."/>
        </authorList>
    </citation>
    <scope>NUCLEOTIDE SEQUENCE [LARGE SCALE GENOMIC DNA]</scope>
    <source>
        <strain evidence="6 7">CL-ES2</strain>
    </source>
</reference>
<dbReference type="PANTHER" id="PTHR30514">
    <property type="entry name" value="GLUCOKINASE"/>
    <property type="match status" value="1"/>
</dbReference>
<evidence type="ECO:0000256" key="3">
    <source>
        <dbReference type="ARBA" id="ARBA00023163"/>
    </source>
</evidence>
<dbReference type="PANTHER" id="PTHR30514:SF18">
    <property type="entry name" value="RPIR-FAMILY TRANSCRIPTIONAL REGULATOR"/>
    <property type="match status" value="1"/>
</dbReference>
<dbReference type="InterPro" id="IPR009057">
    <property type="entry name" value="Homeodomain-like_sf"/>
</dbReference>
<keyword evidence="7" id="KW-1185">Reference proteome</keyword>
<dbReference type="InterPro" id="IPR000281">
    <property type="entry name" value="HTH_RpiR"/>
</dbReference>
<dbReference type="EMBL" id="SULI01000001">
    <property type="protein sequence ID" value="TKZ22444.1"/>
    <property type="molecule type" value="Genomic_DNA"/>
</dbReference>
<dbReference type="GO" id="GO:0003700">
    <property type="term" value="F:DNA-binding transcription factor activity"/>
    <property type="evidence" value="ECO:0007669"/>
    <property type="project" value="InterPro"/>
</dbReference>
<feature type="domain" description="SIS" evidence="5">
    <location>
        <begin position="132"/>
        <end position="269"/>
    </location>
</feature>
<evidence type="ECO:0000259" key="4">
    <source>
        <dbReference type="PROSITE" id="PS51071"/>
    </source>
</evidence>
<dbReference type="GO" id="GO:0003677">
    <property type="term" value="F:DNA binding"/>
    <property type="evidence" value="ECO:0007669"/>
    <property type="project" value="UniProtKB-KW"/>
</dbReference>
<dbReference type="SUPFAM" id="SSF53697">
    <property type="entry name" value="SIS domain"/>
    <property type="match status" value="1"/>
</dbReference>
<dbReference type="Proteomes" id="UP000306575">
    <property type="component" value="Unassembled WGS sequence"/>
</dbReference>
<dbReference type="Pfam" id="PF01380">
    <property type="entry name" value="SIS"/>
    <property type="match status" value="1"/>
</dbReference>
<organism evidence="6 7">
    <name type="scientific">Shimia litoralis</name>
    <dbReference type="NCBI Taxonomy" id="420403"/>
    <lineage>
        <taxon>Bacteria</taxon>
        <taxon>Pseudomonadati</taxon>
        <taxon>Pseudomonadota</taxon>
        <taxon>Alphaproteobacteria</taxon>
        <taxon>Rhodobacterales</taxon>
        <taxon>Roseobacteraceae</taxon>
    </lineage>
</organism>
<feature type="domain" description="HTH rpiR-type" evidence="4">
    <location>
        <begin position="7"/>
        <end position="83"/>
    </location>
</feature>
<evidence type="ECO:0000256" key="2">
    <source>
        <dbReference type="ARBA" id="ARBA00023125"/>
    </source>
</evidence>
<dbReference type="Pfam" id="PF01418">
    <property type="entry name" value="HTH_6"/>
    <property type="match status" value="1"/>
</dbReference>
<dbReference type="PROSITE" id="PS51464">
    <property type="entry name" value="SIS"/>
    <property type="match status" value="1"/>
</dbReference>
<dbReference type="InterPro" id="IPR036388">
    <property type="entry name" value="WH-like_DNA-bd_sf"/>
</dbReference>
<evidence type="ECO:0000259" key="5">
    <source>
        <dbReference type="PROSITE" id="PS51464"/>
    </source>
</evidence>
<evidence type="ECO:0000313" key="6">
    <source>
        <dbReference type="EMBL" id="TKZ22444.1"/>
    </source>
</evidence>
<dbReference type="InterPro" id="IPR035472">
    <property type="entry name" value="RpiR-like_SIS"/>
</dbReference>
<keyword evidence="1" id="KW-0805">Transcription regulation</keyword>
<comment type="caution">
    <text evidence="6">The sequence shown here is derived from an EMBL/GenBank/DDBJ whole genome shotgun (WGS) entry which is preliminary data.</text>
</comment>
<keyword evidence="2" id="KW-0238">DNA-binding</keyword>
<dbReference type="GO" id="GO:1901135">
    <property type="term" value="P:carbohydrate derivative metabolic process"/>
    <property type="evidence" value="ECO:0007669"/>
    <property type="project" value="InterPro"/>
</dbReference>
<keyword evidence="3" id="KW-0804">Transcription</keyword>
<dbReference type="SUPFAM" id="SSF46689">
    <property type="entry name" value="Homeodomain-like"/>
    <property type="match status" value="1"/>
</dbReference>
<dbReference type="GO" id="GO:0097367">
    <property type="term" value="F:carbohydrate derivative binding"/>
    <property type="evidence" value="ECO:0007669"/>
    <property type="project" value="InterPro"/>
</dbReference>
<protein>
    <submittedName>
        <fullName evidence="6">MurR/RpiR family transcriptional regulator</fullName>
    </submittedName>
</protein>
<dbReference type="AlphaFoldDB" id="A0A4U7NBQ3"/>
<dbReference type="PROSITE" id="PS51071">
    <property type="entry name" value="HTH_RPIR"/>
    <property type="match status" value="1"/>
</dbReference>
<evidence type="ECO:0000313" key="7">
    <source>
        <dbReference type="Proteomes" id="UP000306575"/>
    </source>
</evidence>
<gene>
    <name evidence="6" type="ORF">FAP39_00805</name>
</gene>
<dbReference type="Gene3D" id="1.10.10.10">
    <property type="entry name" value="Winged helix-like DNA-binding domain superfamily/Winged helix DNA-binding domain"/>
    <property type="match status" value="1"/>
</dbReference>
<proteinExistence type="predicted"/>
<dbReference type="InterPro" id="IPR001347">
    <property type="entry name" value="SIS_dom"/>
</dbReference>
<dbReference type="InterPro" id="IPR047640">
    <property type="entry name" value="RpiR-like"/>
</dbReference>
<dbReference type="InterPro" id="IPR046348">
    <property type="entry name" value="SIS_dom_sf"/>
</dbReference>
<dbReference type="Gene3D" id="3.40.50.10490">
    <property type="entry name" value="Glucose-6-phosphate isomerase like protein, domain 1"/>
    <property type="match status" value="1"/>
</dbReference>
<accession>A0A4U7NBQ3</accession>
<sequence length="295" mass="32842">MDPTLRIKIIAQLKDHMAELSPQMRTAAKYIVDHPSDFGLDPIRDTASKAKVSTYTLVNIAKKLDFSGFEDLRRPFRSALIEGASGAGNTDRFDQERQQGDLGKVFADSAENALSIVKRSLDRQQLSQLEAVVDMLIGARSVYLTAVRSSYAVAYYFHYVGRMALPSMQLIPRHMNSAIDDLNDAEPGDVLVAITVTPYSTETIKACEYAKKRGLKLLLISDSEIVSPHLQPEQMLVTSVLSTHHFGCFSGMMAVVEMLVAFLMHRGGQGARDRIASYETVRIENNAYWVAQKKH</sequence>
<dbReference type="RefSeq" id="WP_138014461.1">
    <property type="nucleotide sequence ID" value="NZ_SULI01000001.1"/>
</dbReference>
<name>A0A4U7NBQ3_9RHOB</name>
<evidence type="ECO:0000256" key="1">
    <source>
        <dbReference type="ARBA" id="ARBA00023015"/>
    </source>
</evidence>
<dbReference type="CDD" id="cd05013">
    <property type="entry name" value="SIS_RpiR"/>
    <property type="match status" value="1"/>
</dbReference>